<evidence type="ECO:0000259" key="8">
    <source>
        <dbReference type="Pfam" id="PF00171"/>
    </source>
</evidence>
<dbReference type="AlphaFoldDB" id="A0A414R876"/>
<dbReference type="EMBL" id="QSFD01000001">
    <property type="protein sequence ID" value="RHA20670.1"/>
    <property type="molecule type" value="Genomic_DNA"/>
</dbReference>
<dbReference type="EMBL" id="QROT01000005">
    <property type="protein sequence ID" value="RHL45242.1"/>
    <property type="molecule type" value="Genomic_DNA"/>
</dbReference>
<dbReference type="SUPFAM" id="SSF53720">
    <property type="entry name" value="ALDH-like"/>
    <property type="match status" value="1"/>
</dbReference>
<evidence type="ECO:0000256" key="7">
    <source>
        <dbReference type="HAMAP-Rule" id="MF_00412"/>
    </source>
</evidence>
<dbReference type="Gene3D" id="3.40.605.10">
    <property type="entry name" value="Aldehyde Dehydrogenase, Chain A, domain 1"/>
    <property type="match status" value="1"/>
</dbReference>
<dbReference type="EC" id="1.2.1.41" evidence="7"/>
<dbReference type="RefSeq" id="WP_005358688.1">
    <property type="nucleotide sequence ID" value="NZ_CABJDQ010000005.1"/>
</dbReference>
<comment type="catalytic activity">
    <reaction evidence="6 7">
        <text>L-glutamate 5-semialdehyde + phosphate + NADP(+) = L-glutamyl 5-phosphate + NADPH + H(+)</text>
        <dbReference type="Rhea" id="RHEA:19541"/>
        <dbReference type="ChEBI" id="CHEBI:15378"/>
        <dbReference type="ChEBI" id="CHEBI:43474"/>
        <dbReference type="ChEBI" id="CHEBI:57783"/>
        <dbReference type="ChEBI" id="CHEBI:58066"/>
        <dbReference type="ChEBI" id="CHEBI:58274"/>
        <dbReference type="ChEBI" id="CHEBI:58349"/>
        <dbReference type="EC" id="1.2.1.41"/>
    </reaction>
</comment>
<dbReference type="InterPro" id="IPR020593">
    <property type="entry name" value="G-glutamylP_reductase_CS"/>
</dbReference>
<dbReference type="Proteomes" id="UP000284779">
    <property type="component" value="Unassembled WGS sequence"/>
</dbReference>
<dbReference type="GO" id="GO:0050661">
    <property type="term" value="F:NADP binding"/>
    <property type="evidence" value="ECO:0007669"/>
    <property type="project" value="InterPro"/>
</dbReference>
<evidence type="ECO:0000256" key="1">
    <source>
        <dbReference type="ARBA" id="ARBA00004985"/>
    </source>
</evidence>
<feature type="domain" description="Aldehyde dehydrogenase" evidence="8">
    <location>
        <begin position="8"/>
        <end position="279"/>
    </location>
</feature>
<evidence type="ECO:0000256" key="2">
    <source>
        <dbReference type="ARBA" id="ARBA00022605"/>
    </source>
</evidence>
<keyword evidence="16" id="KW-1185">Reference proteome</keyword>
<evidence type="ECO:0000313" key="11">
    <source>
        <dbReference type="EMBL" id="RHA78568.1"/>
    </source>
</evidence>
<dbReference type="InterPro" id="IPR016161">
    <property type="entry name" value="Ald_DH/histidinol_DH"/>
</dbReference>
<dbReference type="InterPro" id="IPR012134">
    <property type="entry name" value="Glu-5-SA_DH"/>
</dbReference>
<evidence type="ECO:0000313" key="9">
    <source>
        <dbReference type="EMBL" id="RHA20670.1"/>
    </source>
</evidence>
<dbReference type="UniPathway" id="UPA00098">
    <property type="reaction ID" value="UER00360"/>
</dbReference>
<dbReference type="FunFam" id="3.40.309.10:FF:000006">
    <property type="entry name" value="Gamma-glutamyl phosphate reductase"/>
    <property type="match status" value="1"/>
</dbReference>
<keyword evidence="2 7" id="KW-0028">Amino-acid biosynthesis</keyword>
<protein>
    <recommendedName>
        <fullName evidence="7">Gamma-glutamyl phosphate reductase</fullName>
        <shortName evidence="7">GPR</shortName>
        <ecNumber evidence="7">1.2.1.41</ecNumber>
    </recommendedName>
    <alternativeName>
        <fullName evidence="7">Glutamate-5-semialdehyde dehydrogenase</fullName>
    </alternativeName>
    <alternativeName>
        <fullName evidence="7">Glutamyl-gamma-semialdehyde dehydrogenase</fullName>
        <shortName evidence="7">GSA dehydrogenase</shortName>
    </alternativeName>
</protein>
<gene>
    <name evidence="7" type="primary">proA</name>
    <name evidence="13" type="ORF">DW018_07800</name>
    <name evidence="12" type="ORF">DW652_05250</name>
    <name evidence="11" type="ORF">DW918_09040</name>
    <name evidence="10" type="ORF">DW929_04385</name>
    <name evidence="9" type="ORF">DW944_00435</name>
</gene>
<reference evidence="14 15" key="1">
    <citation type="submission" date="2018-08" db="EMBL/GenBank/DDBJ databases">
        <title>A genome reference for cultivated species of the human gut microbiota.</title>
        <authorList>
            <person name="Zou Y."/>
            <person name="Xue W."/>
            <person name="Luo G."/>
        </authorList>
    </citation>
    <scope>NUCLEOTIDE SEQUENCE [LARGE SCALE GENOMIC DNA]</scope>
    <source>
        <strain evidence="13 14">AF37-4</strain>
        <strain evidence="12 18">AM23-22</strain>
        <strain evidence="11 17">AM42-30</strain>
        <strain evidence="10 15">AM43-2</strain>
        <strain evidence="9 16">AM44-11BH</strain>
    </source>
</reference>
<evidence type="ECO:0000313" key="12">
    <source>
        <dbReference type="EMBL" id="RHF89188.1"/>
    </source>
</evidence>
<dbReference type="EMBL" id="QSFV01000033">
    <property type="protein sequence ID" value="RHA78568.1"/>
    <property type="molecule type" value="Genomic_DNA"/>
</dbReference>
<dbReference type="InterPro" id="IPR000965">
    <property type="entry name" value="GPR_dom"/>
</dbReference>
<dbReference type="GO" id="GO:0055129">
    <property type="term" value="P:L-proline biosynthetic process"/>
    <property type="evidence" value="ECO:0007669"/>
    <property type="project" value="UniProtKB-UniRule"/>
</dbReference>
<dbReference type="PIRSF" id="PIRSF000151">
    <property type="entry name" value="GPR"/>
    <property type="match status" value="1"/>
</dbReference>
<keyword evidence="4 7" id="KW-0521">NADP</keyword>
<evidence type="ECO:0000256" key="3">
    <source>
        <dbReference type="ARBA" id="ARBA00022650"/>
    </source>
</evidence>
<comment type="pathway">
    <text evidence="1 7">Amino-acid biosynthesis; L-proline biosynthesis; L-glutamate 5-semialdehyde from L-glutamate: step 2/2.</text>
</comment>
<dbReference type="EMBL" id="QRHR01000004">
    <property type="protein sequence ID" value="RHF89188.1"/>
    <property type="molecule type" value="Genomic_DNA"/>
</dbReference>
<dbReference type="GO" id="GO:0004350">
    <property type="term" value="F:glutamate-5-semialdehyde dehydrogenase activity"/>
    <property type="evidence" value="ECO:0007669"/>
    <property type="project" value="UniProtKB-UniRule"/>
</dbReference>
<dbReference type="Pfam" id="PF00171">
    <property type="entry name" value="Aldedh"/>
    <property type="match status" value="1"/>
</dbReference>
<keyword evidence="7" id="KW-0963">Cytoplasm</keyword>
<evidence type="ECO:0000313" key="18">
    <source>
        <dbReference type="Proteomes" id="UP000286186"/>
    </source>
</evidence>
<keyword evidence="3 7" id="KW-0641">Proline biosynthesis</keyword>
<dbReference type="PANTHER" id="PTHR11063:SF8">
    <property type="entry name" value="DELTA-1-PYRROLINE-5-CARBOXYLATE SYNTHASE"/>
    <property type="match status" value="1"/>
</dbReference>
<dbReference type="HAMAP" id="MF_00412">
    <property type="entry name" value="ProA"/>
    <property type="match status" value="1"/>
</dbReference>
<dbReference type="GO" id="GO:0005737">
    <property type="term" value="C:cytoplasm"/>
    <property type="evidence" value="ECO:0007669"/>
    <property type="project" value="UniProtKB-SubCell"/>
</dbReference>
<comment type="subcellular location">
    <subcellularLocation>
        <location evidence="7">Cytoplasm</location>
    </subcellularLocation>
</comment>
<dbReference type="Gene3D" id="3.40.309.10">
    <property type="entry name" value="Aldehyde Dehydrogenase, Chain A, domain 2"/>
    <property type="match status" value="1"/>
</dbReference>
<evidence type="ECO:0000313" key="10">
    <source>
        <dbReference type="EMBL" id="RHA55571.1"/>
    </source>
</evidence>
<dbReference type="Proteomes" id="UP000284598">
    <property type="component" value="Unassembled WGS sequence"/>
</dbReference>
<evidence type="ECO:0000256" key="6">
    <source>
        <dbReference type="ARBA" id="ARBA00049024"/>
    </source>
</evidence>
<comment type="function">
    <text evidence="7">Catalyzes the NADPH-dependent reduction of L-glutamate 5-phosphate into L-glutamate 5-semialdehyde and phosphate. The product spontaneously undergoes cyclization to form 1-pyrroline-5-carboxylate.</text>
</comment>
<evidence type="ECO:0000313" key="14">
    <source>
        <dbReference type="Proteomes" id="UP000283314"/>
    </source>
</evidence>
<keyword evidence="5 7" id="KW-0560">Oxidoreductase</keyword>
<dbReference type="GeneID" id="66467143"/>
<sequence length="412" mass="44775">MLERLGINAKEAEKTLMVASSEKKNQALKKIAEGLIENTDKIIEANKVDLENGEKNGMAKSMLDRLKLDKERIEGMAKGVLDVATLPEPVGRILSATERPNGLRIEKVSTPIGVIAVIFEARPNVTSDAAALCLKSGNTVILRGGKEAINSNKTIAKVMRQAVKEAGMPEDVIQLVEDTSRESANELMKMNEYVDVLIPRGGAGLIQAVVKNATVPVIETGVGNCHIYIDKNADLKKAVDIVFNAKTSRPSVCNAAESLLIHKDIAKEALVAIKNKLDEKDVTLVGDSKAREIIPDMEKATDADWATEYLDYKMSVKIVDSVEEAIDHIYKYSTGHSECIVTENAGTAEKFMNQVDSAAVYLNASTRFTDGGEFGFGAEIGISTQKLHARGPIGLPELQSFKYKIYGDGQIR</sequence>
<dbReference type="NCBIfam" id="NF001221">
    <property type="entry name" value="PRK00197.1"/>
    <property type="match status" value="1"/>
</dbReference>
<name>A0A414R876_9FIRM</name>
<evidence type="ECO:0000256" key="4">
    <source>
        <dbReference type="ARBA" id="ARBA00022857"/>
    </source>
</evidence>
<comment type="caution">
    <text evidence="12">The sequence shown here is derived from an EMBL/GenBank/DDBJ whole genome shotgun (WGS) entry which is preliminary data.</text>
</comment>
<dbReference type="InterPro" id="IPR015590">
    <property type="entry name" value="Aldehyde_DH_dom"/>
</dbReference>
<dbReference type="CDD" id="cd07079">
    <property type="entry name" value="ALDH_F18-19_ProA-GPR"/>
    <property type="match status" value="1"/>
</dbReference>
<dbReference type="InterPro" id="IPR016162">
    <property type="entry name" value="Ald_DH_N"/>
</dbReference>
<organism evidence="12 18">
    <name type="scientific">Eubacterium ventriosum</name>
    <dbReference type="NCBI Taxonomy" id="39496"/>
    <lineage>
        <taxon>Bacteria</taxon>
        <taxon>Bacillati</taxon>
        <taxon>Bacillota</taxon>
        <taxon>Clostridia</taxon>
        <taxon>Eubacteriales</taxon>
        <taxon>Eubacteriaceae</taxon>
        <taxon>Eubacterium</taxon>
    </lineage>
</organism>
<evidence type="ECO:0000313" key="13">
    <source>
        <dbReference type="EMBL" id="RHL45242.1"/>
    </source>
</evidence>
<dbReference type="InterPro" id="IPR016163">
    <property type="entry name" value="Ald_DH_C"/>
</dbReference>
<dbReference type="Proteomes" id="UP000283314">
    <property type="component" value="Unassembled WGS sequence"/>
</dbReference>
<evidence type="ECO:0000313" key="17">
    <source>
        <dbReference type="Proteomes" id="UP000285740"/>
    </source>
</evidence>
<evidence type="ECO:0000256" key="5">
    <source>
        <dbReference type="ARBA" id="ARBA00023002"/>
    </source>
</evidence>
<dbReference type="Proteomes" id="UP000285740">
    <property type="component" value="Unassembled WGS sequence"/>
</dbReference>
<dbReference type="PANTHER" id="PTHR11063">
    <property type="entry name" value="GLUTAMATE SEMIALDEHYDE DEHYDROGENASE"/>
    <property type="match status" value="1"/>
</dbReference>
<dbReference type="NCBIfam" id="TIGR00407">
    <property type="entry name" value="proA"/>
    <property type="match status" value="1"/>
</dbReference>
<dbReference type="EMBL" id="QSFO01000004">
    <property type="protein sequence ID" value="RHA55571.1"/>
    <property type="molecule type" value="Genomic_DNA"/>
</dbReference>
<dbReference type="PROSITE" id="PS01223">
    <property type="entry name" value="PROA"/>
    <property type="match status" value="1"/>
</dbReference>
<accession>A0A414R876</accession>
<evidence type="ECO:0000313" key="16">
    <source>
        <dbReference type="Proteomes" id="UP000284779"/>
    </source>
</evidence>
<proteinExistence type="inferred from homology"/>
<evidence type="ECO:0000313" key="15">
    <source>
        <dbReference type="Proteomes" id="UP000284598"/>
    </source>
</evidence>
<comment type="similarity">
    <text evidence="7">Belongs to the gamma-glutamyl phosphate reductase family.</text>
</comment>
<dbReference type="Proteomes" id="UP000286186">
    <property type="component" value="Unassembled WGS sequence"/>
</dbReference>